<dbReference type="PANTHER" id="PTHR32468:SF0">
    <property type="entry name" value="K(+)_H(+) ANTIPORTER 1"/>
    <property type="match status" value="1"/>
</dbReference>
<dbReference type="RefSeq" id="WP_260728667.1">
    <property type="nucleotide sequence ID" value="NZ_BAAABS010000015.1"/>
</dbReference>
<feature type="transmembrane region" description="Helical" evidence="7">
    <location>
        <begin position="152"/>
        <end position="174"/>
    </location>
</feature>
<evidence type="ECO:0000256" key="7">
    <source>
        <dbReference type="SAM" id="Phobius"/>
    </source>
</evidence>
<evidence type="ECO:0000256" key="4">
    <source>
        <dbReference type="ARBA" id="ARBA00022989"/>
    </source>
</evidence>
<dbReference type="Pfam" id="PF00999">
    <property type="entry name" value="Na_H_Exchanger"/>
    <property type="match status" value="1"/>
</dbReference>
<feature type="transmembrane region" description="Helical" evidence="7">
    <location>
        <begin position="44"/>
        <end position="68"/>
    </location>
</feature>
<dbReference type="InterPro" id="IPR006153">
    <property type="entry name" value="Cation/H_exchanger_TM"/>
</dbReference>
<evidence type="ECO:0000256" key="2">
    <source>
        <dbReference type="ARBA" id="ARBA00022448"/>
    </source>
</evidence>
<evidence type="ECO:0000256" key="5">
    <source>
        <dbReference type="ARBA" id="ARBA00023065"/>
    </source>
</evidence>
<feature type="transmembrane region" description="Helical" evidence="7">
    <location>
        <begin position="20"/>
        <end position="37"/>
    </location>
</feature>
<reference evidence="9" key="1">
    <citation type="submission" date="2021-04" db="EMBL/GenBank/DDBJ databases">
        <title>Biosynthetic gene clusters of Dactylosporangioum roseum.</title>
        <authorList>
            <person name="Hartkoorn R.C."/>
            <person name="Beaudoing E."/>
            <person name="Hot D."/>
            <person name="Moureu S."/>
        </authorList>
    </citation>
    <scope>NUCLEOTIDE SEQUENCE</scope>
    <source>
        <strain evidence="9">NRRL B-16295</strain>
    </source>
</reference>
<dbReference type="Gene3D" id="1.20.1530.20">
    <property type="match status" value="1"/>
</dbReference>
<evidence type="ECO:0000256" key="3">
    <source>
        <dbReference type="ARBA" id="ARBA00022692"/>
    </source>
</evidence>
<comment type="subcellular location">
    <subcellularLocation>
        <location evidence="1">Membrane</location>
        <topology evidence="1">Multi-pass membrane protein</topology>
    </subcellularLocation>
</comment>
<feature type="transmembrane region" description="Helical" evidence="7">
    <location>
        <begin position="261"/>
        <end position="289"/>
    </location>
</feature>
<feature type="domain" description="Cation/H+ exchanger transmembrane" evidence="8">
    <location>
        <begin position="32"/>
        <end position="416"/>
    </location>
</feature>
<dbReference type="EMBL" id="CP073721">
    <property type="protein sequence ID" value="UWZ39267.1"/>
    <property type="molecule type" value="Genomic_DNA"/>
</dbReference>
<protein>
    <submittedName>
        <fullName evidence="9">Cation:proton antiporter</fullName>
    </submittedName>
</protein>
<dbReference type="InterPro" id="IPR038770">
    <property type="entry name" value="Na+/solute_symporter_sf"/>
</dbReference>
<feature type="transmembrane region" description="Helical" evidence="7">
    <location>
        <begin position="88"/>
        <end position="105"/>
    </location>
</feature>
<dbReference type="InterPro" id="IPR050794">
    <property type="entry name" value="CPA2_transporter"/>
</dbReference>
<sequence>MSTSEVILAAPIAPLGARPLSLFLLQVTVLVLAALLLGRLARRIGLPAIVGELCAGVLFGPTVLAQILPSFSRWLVPPQAEQYHLLDAAGQLGVLLLVGFTGVDIDLPMIRRRGGTAVRISAAGFLLPLGLGVGLGYLLPADVLSGGGDRETFALFLGVTMCVSAIPVIAKTLADMRLLHRNVGQLTLGAGMVDDALGWFMLSIVSAMATGALRARDVGLSLLWLLLVILAAVLVGRPLVRRALAWSMAGDETGPPIAVSAVVVLGSAAATQALGLEAIFGAFVGGILIGTSGVPVNKRLAPLRTSVFAVFGPLFFATAGLRIDLTTLGRPVVLLTGLVVLVVAIAGKFVGAYIGAATSGLNRWEALALGAGMNARGVVEVVVAMAGLRLGVLNVASYTIVVLVAITTSLMAPPILRYAAGRIEQTGEEELRMRNGLAFLSEQQSSGSPRDEGQ</sequence>
<gene>
    <name evidence="9" type="ORF">Drose_14135</name>
</gene>
<proteinExistence type="predicted"/>
<evidence type="ECO:0000313" key="9">
    <source>
        <dbReference type="EMBL" id="UWZ39267.1"/>
    </source>
</evidence>
<keyword evidence="3 7" id="KW-0812">Transmembrane</keyword>
<name>A0ABY5ZES7_9ACTN</name>
<dbReference type="Proteomes" id="UP001058271">
    <property type="component" value="Chromosome"/>
</dbReference>
<keyword evidence="10" id="KW-1185">Reference proteome</keyword>
<keyword evidence="5" id="KW-0406">Ion transport</keyword>
<feature type="transmembrane region" description="Helical" evidence="7">
    <location>
        <begin position="301"/>
        <end position="321"/>
    </location>
</feature>
<keyword evidence="4 7" id="KW-1133">Transmembrane helix</keyword>
<keyword evidence="6 7" id="KW-0472">Membrane</keyword>
<feature type="transmembrane region" description="Helical" evidence="7">
    <location>
        <begin position="333"/>
        <end position="354"/>
    </location>
</feature>
<accession>A0ABY5ZES7</accession>
<evidence type="ECO:0000313" key="10">
    <source>
        <dbReference type="Proteomes" id="UP001058271"/>
    </source>
</evidence>
<evidence type="ECO:0000256" key="1">
    <source>
        <dbReference type="ARBA" id="ARBA00004141"/>
    </source>
</evidence>
<keyword evidence="2" id="KW-0813">Transport</keyword>
<dbReference type="PANTHER" id="PTHR32468">
    <property type="entry name" value="CATION/H + ANTIPORTER"/>
    <property type="match status" value="1"/>
</dbReference>
<evidence type="ECO:0000259" key="8">
    <source>
        <dbReference type="Pfam" id="PF00999"/>
    </source>
</evidence>
<feature type="transmembrane region" description="Helical" evidence="7">
    <location>
        <begin position="395"/>
        <end position="416"/>
    </location>
</feature>
<evidence type="ECO:0000256" key="6">
    <source>
        <dbReference type="ARBA" id="ARBA00023136"/>
    </source>
</evidence>
<feature type="transmembrane region" description="Helical" evidence="7">
    <location>
        <begin position="117"/>
        <end position="140"/>
    </location>
</feature>
<feature type="transmembrane region" description="Helical" evidence="7">
    <location>
        <begin position="221"/>
        <end position="240"/>
    </location>
</feature>
<organism evidence="9 10">
    <name type="scientific">Dactylosporangium roseum</name>
    <dbReference type="NCBI Taxonomy" id="47989"/>
    <lineage>
        <taxon>Bacteria</taxon>
        <taxon>Bacillati</taxon>
        <taxon>Actinomycetota</taxon>
        <taxon>Actinomycetes</taxon>
        <taxon>Micromonosporales</taxon>
        <taxon>Micromonosporaceae</taxon>
        <taxon>Dactylosporangium</taxon>
    </lineage>
</organism>